<dbReference type="EMBL" id="MU404352">
    <property type="protein sequence ID" value="KAI1615171.1"/>
    <property type="molecule type" value="Genomic_DNA"/>
</dbReference>
<dbReference type="GO" id="GO:0003677">
    <property type="term" value="F:DNA binding"/>
    <property type="evidence" value="ECO:0007669"/>
    <property type="project" value="UniProtKB-KW"/>
</dbReference>
<dbReference type="InterPro" id="IPR036864">
    <property type="entry name" value="Zn2-C6_fun-type_DNA-bd_sf"/>
</dbReference>
<proteinExistence type="predicted"/>
<dbReference type="CDD" id="cd12148">
    <property type="entry name" value="fungal_TF_MHR"/>
    <property type="match status" value="1"/>
</dbReference>
<dbReference type="SUPFAM" id="SSF57701">
    <property type="entry name" value="Zn2/Cys6 DNA-binding domain"/>
    <property type="match status" value="1"/>
</dbReference>
<dbReference type="Proteomes" id="UP001203852">
    <property type="component" value="Unassembled WGS sequence"/>
</dbReference>
<reference evidence="7" key="1">
    <citation type="journal article" date="2022" name="bioRxiv">
        <title>Deciphering the potential niche of two novel black yeast fungi from a biological soil crust based on their genomes, phenotypes, and melanin regulation.</title>
        <authorList>
            <consortium name="DOE Joint Genome Institute"/>
            <person name="Carr E.C."/>
            <person name="Barton Q."/>
            <person name="Grambo S."/>
            <person name="Sullivan M."/>
            <person name="Renfro C.M."/>
            <person name="Kuo A."/>
            <person name="Pangilinan J."/>
            <person name="Lipzen A."/>
            <person name="Keymanesh K."/>
            <person name="Savage E."/>
            <person name="Barry K."/>
            <person name="Grigoriev I.V."/>
            <person name="Riekhof W.R."/>
            <person name="Harris S.S."/>
        </authorList>
    </citation>
    <scope>NUCLEOTIDE SEQUENCE</scope>
    <source>
        <strain evidence="7">JF 03-4F</strain>
    </source>
</reference>
<evidence type="ECO:0000256" key="1">
    <source>
        <dbReference type="ARBA" id="ARBA00023015"/>
    </source>
</evidence>
<keyword evidence="2" id="KW-0238">DNA-binding</keyword>
<keyword evidence="8" id="KW-1185">Reference proteome</keyword>
<organism evidence="7 8">
    <name type="scientific">Exophiala viscosa</name>
    <dbReference type="NCBI Taxonomy" id="2486360"/>
    <lineage>
        <taxon>Eukaryota</taxon>
        <taxon>Fungi</taxon>
        <taxon>Dikarya</taxon>
        <taxon>Ascomycota</taxon>
        <taxon>Pezizomycotina</taxon>
        <taxon>Eurotiomycetes</taxon>
        <taxon>Chaetothyriomycetidae</taxon>
        <taxon>Chaetothyriales</taxon>
        <taxon>Herpotrichiellaceae</taxon>
        <taxon>Exophiala</taxon>
    </lineage>
</organism>
<gene>
    <name evidence="7" type="ORF">EDD36DRAFT_178089</name>
</gene>
<evidence type="ECO:0000256" key="2">
    <source>
        <dbReference type="ARBA" id="ARBA00023125"/>
    </source>
</evidence>
<dbReference type="CDD" id="cd00067">
    <property type="entry name" value="GAL4"/>
    <property type="match status" value="1"/>
</dbReference>
<protein>
    <submittedName>
        <fullName evidence="7">C6 transcription factor</fullName>
    </submittedName>
</protein>
<evidence type="ECO:0000256" key="4">
    <source>
        <dbReference type="ARBA" id="ARBA00023242"/>
    </source>
</evidence>
<keyword evidence="4" id="KW-0539">Nucleus</keyword>
<dbReference type="PANTHER" id="PTHR31644:SF3">
    <property type="entry name" value="ZN(II)2CYS6 TRANSCRIPTION FACTOR (EUROFUNG)"/>
    <property type="match status" value="1"/>
</dbReference>
<sequence>MTTEFRTSLSEITSASSSGNNTTWNNSPSDLYGMTQGDATLTPQPDQSTPRSERFTRSYIACERCRRRKVKCIVQEKPPCAKCKRELRTCVFRQCRTSGRQREPPSWAASADHQLDENMSPPPQTSPPAVDLESLENLTSADLPMDNNLAHARTQQSLVERAVPFAMLNSGESPIFSSEARQAAESLMSRATPLPGLAPAPDPHPAGNVEQGSVVPTVVNELCEASPELLSTWNKCRFVRQHWLTAQAAITYVELFRRHIVPFTPVRVGDYCIPANHQRLIQHEPMMCCTILMISSRYFTLSVSGGLLRGQMLHQRLWEYCELLIRRILYGLEKTSTSRIRIVSTIESFLLISDWHPRSILFPLDHEMYDSDPEPLDTQGIREAERSSGPSVEWRNNVLDPARRSDRMSLMMLGTATNLAYELGLFADDLGMITDGEHERRRRMRTRKLLYIYVTNIAVRMGFPSGLPQDIVFASSKESFNALNEAGTPFESWNTIADLWLELVRLSKNATAIFFGSHSHTRKQLLNGQYVTLIQHILPLLDQWYIKFQSSIVPEFQALCDLLSIEYQTLRSFIHALSMQAVVERASARGIEMYSQNDLQSTCFLSQDINFIHEVIVSSQEILRSATSMASSGVLRLMPVRQTLSIISTTILLFKAISLGACDSDLQSSLEILEACISALNSTAVKDEFDFSSHFAALIETRIAVFKTTFVRPPDVESRMTRLQTIRGDPLEGVPGVATTLQNSAGIHESGVTAPVNTHPSDLIFDDISDWWTRPFDPSLAPFSAWDDHISSNLEIDSLDFLWNIPMD</sequence>
<keyword evidence="1" id="KW-0805">Transcription regulation</keyword>
<name>A0AAN6IF31_9EURO</name>
<dbReference type="GO" id="GO:0045944">
    <property type="term" value="P:positive regulation of transcription by RNA polymerase II"/>
    <property type="evidence" value="ECO:0007669"/>
    <property type="project" value="TreeGrafter"/>
</dbReference>
<feature type="compositionally biased region" description="Polar residues" evidence="5">
    <location>
        <begin position="37"/>
        <end position="50"/>
    </location>
</feature>
<evidence type="ECO:0000256" key="5">
    <source>
        <dbReference type="SAM" id="MobiDB-lite"/>
    </source>
</evidence>
<dbReference type="PROSITE" id="PS00463">
    <property type="entry name" value="ZN2_CY6_FUNGAL_1"/>
    <property type="match status" value="1"/>
</dbReference>
<evidence type="ECO:0000313" key="8">
    <source>
        <dbReference type="Proteomes" id="UP001203852"/>
    </source>
</evidence>
<dbReference type="GO" id="GO:0000981">
    <property type="term" value="F:DNA-binding transcription factor activity, RNA polymerase II-specific"/>
    <property type="evidence" value="ECO:0007669"/>
    <property type="project" value="InterPro"/>
</dbReference>
<evidence type="ECO:0000256" key="3">
    <source>
        <dbReference type="ARBA" id="ARBA00023163"/>
    </source>
</evidence>
<feature type="region of interest" description="Disordered" evidence="5">
    <location>
        <begin position="100"/>
        <end position="130"/>
    </location>
</feature>
<dbReference type="InterPro" id="IPR052780">
    <property type="entry name" value="AAA_Catabolism_Regulators"/>
</dbReference>
<dbReference type="GO" id="GO:0005634">
    <property type="term" value="C:nucleus"/>
    <property type="evidence" value="ECO:0007669"/>
    <property type="project" value="TreeGrafter"/>
</dbReference>
<feature type="compositionally biased region" description="Low complexity" evidence="5">
    <location>
        <begin position="8"/>
        <end position="29"/>
    </location>
</feature>
<dbReference type="GO" id="GO:0008270">
    <property type="term" value="F:zinc ion binding"/>
    <property type="evidence" value="ECO:0007669"/>
    <property type="project" value="InterPro"/>
</dbReference>
<evidence type="ECO:0000259" key="6">
    <source>
        <dbReference type="PROSITE" id="PS50048"/>
    </source>
</evidence>
<dbReference type="Gene3D" id="4.10.240.10">
    <property type="entry name" value="Zn(2)-C6 fungal-type DNA-binding domain"/>
    <property type="match status" value="1"/>
</dbReference>
<keyword evidence="3" id="KW-0804">Transcription</keyword>
<evidence type="ECO:0000313" key="7">
    <source>
        <dbReference type="EMBL" id="KAI1615171.1"/>
    </source>
</evidence>
<dbReference type="PANTHER" id="PTHR31644">
    <property type="entry name" value="TRANSCRIPTIONAL ACTIVATOR ARO80-RELATED"/>
    <property type="match status" value="1"/>
</dbReference>
<dbReference type="PROSITE" id="PS50048">
    <property type="entry name" value="ZN2_CY6_FUNGAL_2"/>
    <property type="match status" value="1"/>
</dbReference>
<dbReference type="InterPro" id="IPR001138">
    <property type="entry name" value="Zn2Cys6_DnaBD"/>
</dbReference>
<dbReference type="AlphaFoldDB" id="A0AAN6IF31"/>
<feature type="region of interest" description="Disordered" evidence="5">
    <location>
        <begin position="1"/>
        <end position="53"/>
    </location>
</feature>
<accession>A0AAN6IF31</accession>
<dbReference type="GO" id="GO:0009074">
    <property type="term" value="P:aromatic amino acid family catabolic process"/>
    <property type="evidence" value="ECO:0007669"/>
    <property type="project" value="TreeGrafter"/>
</dbReference>
<comment type="caution">
    <text evidence="7">The sequence shown here is derived from an EMBL/GenBank/DDBJ whole genome shotgun (WGS) entry which is preliminary data.</text>
</comment>
<feature type="domain" description="Zn(2)-C6 fungal-type" evidence="6">
    <location>
        <begin position="61"/>
        <end position="92"/>
    </location>
</feature>